<name>A0ABU0XNM3_9BURK</name>
<dbReference type="EMBL" id="JAVFKP010000001">
    <property type="protein sequence ID" value="MDQ4625109.1"/>
    <property type="molecule type" value="Genomic_DNA"/>
</dbReference>
<evidence type="ECO:0000313" key="2">
    <source>
        <dbReference type="EMBL" id="MDQ4625109.1"/>
    </source>
</evidence>
<accession>A0ABU0XNM3</accession>
<dbReference type="Pfam" id="PF04909">
    <property type="entry name" value="Amidohydro_2"/>
    <property type="match status" value="1"/>
</dbReference>
<feature type="domain" description="Amidohydrolase-related" evidence="1">
    <location>
        <begin position="3"/>
        <end position="234"/>
    </location>
</feature>
<dbReference type="RefSeq" id="WP_307778424.1">
    <property type="nucleotide sequence ID" value="NZ_JAVFKP010000001.1"/>
</dbReference>
<dbReference type="Proteomes" id="UP001237592">
    <property type="component" value="Unassembled WGS sequence"/>
</dbReference>
<dbReference type="InterPro" id="IPR006680">
    <property type="entry name" value="Amidohydro-rel"/>
</dbReference>
<organism evidence="2 3">
    <name type="scientific">Janthinobacterium lividum</name>
    <dbReference type="NCBI Taxonomy" id="29581"/>
    <lineage>
        <taxon>Bacteria</taxon>
        <taxon>Pseudomonadati</taxon>
        <taxon>Pseudomonadota</taxon>
        <taxon>Betaproteobacteria</taxon>
        <taxon>Burkholderiales</taxon>
        <taxon>Oxalobacteraceae</taxon>
        <taxon>Janthinobacterium</taxon>
    </lineage>
</organism>
<comment type="caution">
    <text evidence="2">The sequence shown here is derived from an EMBL/GenBank/DDBJ whole genome shotgun (WGS) entry which is preliminary data.</text>
</comment>
<gene>
    <name evidence="2" type="ORF">RB624_04320</name>
</gene>
<reference evidence="2 3" key="1">
    <citation type="submission" date="2023-08" db="EMBL/GenBank/DDBJ databases">
        <title>Draft genome sequence of Janthinobacterium lividum.</title>
        <authorList>
            <person name="Chun B.H."/>
            <person name="Lee Y."/>
        </authorList>
    </citation>
    <scope>NUCLEOTIDE SEQUENCE [LARGE SCALE GENOMIC DNA]</scope>
    <source>
        <strain evidence="2 3">AMJK</strain>
    </source>
</reference>
<dbReference type="InterPro" id="IPR032466">
    <property type="entry name" value="Metal_Hydrolase"/>
</dbReference>
<evidence type="ECO:0000313" key="3">
    <source>
        <dbReference type="Proteomes" id="UP001237592"/>
    </source>
</evidence>
<keyword evidence="3" id="KW-1185">Reference proteome</keyword>
<evidence type="ECO:0000259" key="1">
    <source>
        <dbReference type="Pfam" id="PF04909"/>
    </source>
</evidence>
<sequence>MIIDCHCHAGPGDGLSGPWDSDAPLQAYLRRAQAAGIARSVLFATFHSDYAIANHGVARLVSSDPQRFYGFAFVHARRDRGRIMDLVRTAVERYGFVGVKAHRLDARISGEVCEAARFFGLPVLYDPAGEVAVAELLAQQYPDVDFILPHLGSFGDDWAAQLALIDHLVRHRNIHTDSSGVRRFDLLQQAVRRAGPHKVLFGSDGPWLHPGLELHKIQLLGLPLQDMALITGGNFLRLAGLA</sequence>
<proteinExistence type="predicted"/>
<dbReference type="SUPFAM" id="SSF51556">
    <property type="entry name" value="Metallo-dependent hydrolases"/>
    <property type="match status" value="1"/>
</dbReference>
<dbReference type="Gene3D" id="3.20.20.140">
    <property type="entry name" value="Metal-dependent hydrolases"/>
    <property type="match status" value="1"/>
</dbReference>
<protein>
    <submittedName>
        <fullName evidence="2">Amidohydrolase family protein</fullName>
    </submittedName>
</protein>